<name>A0ABP8MCL5_9BACT</name>
<protein>
    <submittedName>
        <fullName evidence="1">Gliding motility lipoprotein GldB</fullName>
    </submittedName>
</protein>
<sequence>MAELKNVFFLTGCLLLLVSCGQNDRKDPDVSHIDISLPLERLEEQLFACRSEAEVAGFLEKNPAVAVLYFPDTDPAQLSAKLYQNISNPGLVAFKSQIDSIFSNADQTVRKPLEDAFRHLKYYYPDVRVPRVQTMVTGFLGRDLLISDSLIIVGLDYFGGPGARYRPDVHHYQLRPYEQHFIAPSIMFFIAQQYNRINPDDRTLLADMVWYGKNFEFTRRMMPLAPDSLILGFSQEKLDKAEVSQKDIWAHLTSNKLLYEQTEQKRQKYVGERPLTFEIGEDVPGGIGRWVGWKIVDRLFRQHPEQTLQQIMSNDNAKKILEESGYKGLPD</sequence>
<dbReference type="PROSITE" id="PS51257">
    <property type="entry name" value="PROKAR_LIPOPROTEIN"/>
    <property type="match status" value="1"/>
</dbReference>
<evidence type="ECO:0000313" key="2">
    <source>
        <dbReference type="Proteomes" id="UP001501508"/>
    </source>
</evidence>
<organism evidence="1 2">
    <name type="scientific">Ravibacter arvi</name>
    <dbReference type="NCBI Taxonomy" id="2051041"/>
    <lineage>
        <taxon>Bacteria</taxon>
        <taxon>Pseudomonadati</taxon>
        <taxon>Bacteroidota</taxon>
        <taxon>Cytophagia</taxon>
        <taxon>Cytophagales</taxon>
        <taxon>Spirosomataceae</taxon>
        <taxon>Ravibacter</taxon>
    </lineage>
</organism>
<dbReference type="InterPro" id="IPR019853">
    <property type="entry name" value="GldB-like"/>
</dbReference>
<keyword evidence="1" id="KW-0449">Lipoprotein</keyword>
<keyword evidence="2" id="KW-1185">Reference proteome</keyword>
<evidence type="ECO:0000313" key="1">
    <source>
        <dbReference type="EMBL" id="GAA4446820.1"/>
    </source>
</evidence>
<proteinExistence type="predicted"/>
<accession>A0ABP8MCL5</accession>
<dbReference type="Proteomes" id="UP001501508">
    <property type="component" value="Unassembled WGS sequence"/>
</dbReference>
<dbReference type="EMBL" id="BAABEY010000036">
    <property type="protein sequence ID" value="GAA4446820.1"/>
    <property type="molecule type" value="Genomic_DNA"/>
</dbReference>
<comment type="caution">
    <text evidence="1">The sequence shown here is derived from an EMBL/GenBank/DDBJ whole genome shotgun (WGS) entry which is preliminary data.</text>
</comment>
<reference evidence="2" key="1">
    <citation type="journal article" date="2019" name="Int. J. Syst. Evol. Microbiol.">
        <title>The Global Catalogue of Microorganisms (GCM) 10K type strain sequencing project: providing services to taxonomists for standard genome sequencing and annotation.</title>
        <authorList>
            <consortium name="The Broad Institute Genomics Platform"/>
            <consortium name="The Broad Institute Genome Sequencing Center for Infectious Disease"/>
            <person name="Wu L."/>
            <person name="Ma J."/>
        </authorList>
    </citation>
    <scope>NUCLEOTIDE SEQUENCE [LARGE SCALE GENOMIC DNA]</scope>
    <source>
        <strain evidence="2">JCM 31920</strain>
    </source>
</reference>
<gene>
    <name evidence="1" type="primary">gldB</name>
    <name evidence="1" type="ORF">GCM10023091_40730</name>
</gene>
<dbReference type="Pfam" id="PF25594">
    <property type="entry name" value="GldB_lipo"/>
    <property type="match status" value="1"/>
</dbReference>
<dbReference type="RefSeq" id="WP_345032644.1">
    <property type="nucleotide sequence ID" value="NZ_BAABEY010000036.1"/>
</dbReference>